<dbReference type="Proteomes" id="UP000793456">
    <property type="component" value="Chromosome I"/>
</dbReference>
<reference evidence="1" key="1">
    <citation type="submission" date="2018-11" db="EMBL/GenBank/DDBJ databases">
        <title>The sequence and de novo assembly of Larimichthys crocea genome using PacBio and Hi-C technologies.</title>
        <authorList>
            <person name="Xu P."/>
            <person name="Chen B."/>
            <person name="Zhou Z."/>
            <person name="Ke Q."/>
            <person name="Wu Y."/>
            <person name="Bai H."/>
            <person name="Pu F."/>
        </authorList>
    </citation>
    <scope>NUCLEOTIDE SEQUENCE</scope>
    <source>
        <tissue evidence="1">Muscle</tissue>
    </source>
</reference>
<name>A0ACD3RU27_LARCR</name>
<gene>
    <name evidence="1" type="ORF">E3U43_008168</name>
</gene>
<comment type="caution">
    <text evidence="1">The sequence shown here is derived from an EMBL/GenBank/DDBJ whole genome shotgun (WGS) entry which is preliminary data.</text>
</comment>
<proteinExistence type="predicted"/>
<accession>A0ACD3RU27</accession>
<protein>
    <submittedName>
        <fullName evidence="1">Uncharacterized protein</fullName>
    </submittedName>
</protein>
<evidence type="ECO:0000313" key="1">
    <source>
        <dbReference type="EMBL" id="TMS22862.1"/>
    </source>
</evidence>
<sequence length="115" mass="12930">MAMSQKSCALLLVFVTAVCVQFYQAHAGVIPGRCSCLHTVKFVKGNISDFQVLEKRPACNRIELFVTLNKADNTTDKICLNTDGRLAKAFLGCWESINKDESRKMECINRKRKAE</sequence>
<keyword evidence="2" id="KW-1185">Reference proteome</keyword>
<dbReference type="EMBL" id="CM011674">
    <property type="protein sequence ID" value="TMS22862.1"/>
    <property type="molecule type" value="Genomic_DNA"/>
</dbReference>
<organism evidence="1 2">
    <name type="scientific">Larimichthys crocea</name>
    <name type="common">Large yellow croaker</name>
    <name type="synonym">Pseudosciaena crocea</name>
    <dbReference type="NCBI Taxonomy" id="215358"/>
    <lineage>
        <taxon>Eukaryota</taxon>
        <taxon>Metazoa</taxon>
        <taxon>Chordata</taxon>
        <taxon>Craniata</taxon>
        <taxon>Vertebrata</taxon>
        <taxon>Euteleostomi</taxon>
        <taxon>Actinopterygii</taxon>
        <taxon>Neopterygii</taxon>
        <taxon>Teleostei</taxon>
        <taxon>Neoteleostei</taxon>
        <taxon>Acanthomorphata</taxon>
        <taxon>Eupercaria</taxon>
        <taxon>Sciaenidae</taxon>
        <taxon>Larimichthys</taxon>
    </lineage>
</organism>
<evidence type="ECO:0000313" key="2">
    <source>
        <dbReference type="Proteomes" id="UP000793456"/>
    </source>
</evidence>